<protein>
    <submittedName>
        <fullName evidence="5">Uncharacterized protein</fullName>
    </submittedName>
</protein>
<dbReference type="PROSITE" id="PS51125">
    <property type="entry name" value="NHL"/>
    <property type="match status" value="1"/>
</dbReference>
<dbReference type="CDD" id="cd05819">
    <property type="entry name" value="NHL"/>
    <property type="match status" value="1"/>
</dbReference>
<proteinExistence type="predicted"/>
<keyword evidence="6" id="KW-1185">Reference proteome</keyword>
<sequence length="346" mass="38304">MTNCTKCLQDDETVEATHHCPLCKADLCEQHLSLHNNANKTKDHTPQVQSLGPTEIPFSLKFEYSALVGDAEDLAFEFMDPQGLFVDTKNNTLLVADRAQKKVFIFDIKTRKLKSSFEAPYQPYQICVDYNEDTIIIAAKDAHKVCKVSMDGQELMWAFGAGQGYDETTMVYNPQGVRVDPVDGTVYVCSTDQHRIVLLSKDGKYLRSIGATNRLGPVKFENPVGLDLDKDGNLLVTETFGKAVRLISKKGSVVRDVAVGYGSAPGQVNYPEHAIYEACSGNIYVADGYNYRIQVIKPTGAIRCYGPGQKSKKQGEFGSIYNLAISNSTGELFVSDPENKRVQIFK</sequence>
<dbReference type="Gene3D" id="2.120.10.30">
    <property type="entry name" value="TolB, C-terminal domain"/>
    <property type="match status" value="2"/>
</dbReference>
<dbReference type="InterPro" id="IPR001258">
    <property type="entry name" value="NHL_repeat"/>
</dbReference>
<dbReference type="PANTHER" id="PTHR10680">
    <property type="entry name" value="PEPTIDYL-GLYCINE ALPHA-AMIDATING MONOOXYGENASE"/>
    <property type="match status" value="1"/>
</dbReference>
<evidence type="ECO:0000256" key="4">
    <source>
        <dbReference type="PROSITE-ProRule" id="PRU00504"/>
    </source>
</evidence>
<organism evidence="5 6">
    <name type="scientific">Naegleria lovaniensis</name>
    <name type="common">Amoeba</name>
    <dbReference type="NCBI Taxonomy" id="51637"/>
    <lineage>
        <taxon>Eukaryota</taxon>
        <taxon>Discoba</taxon>
        <taxon>Heterolobosea</taxon>
        <taxon>Tetramitia</taxon>
        <taxon>Eutetramitia</taxon>
        <taxon>Vahlkampfiidae</taxon>
        <taxon>Naegleria</taxon>
    </lineage>
</organism>
<dbReference type="PANTHER" id="PTHR10680:SF28">
    <property type="entry name" value="SMP-30_GLUCONOLACTONASE_LRE-LIKE REGION DOMAIN-CONTAINING PROTEIN"/>
    <property type="match status" value="1"/>
</dbReference>
<name>A0AA88KPN2_NAELO</name>
<dbReference type="RefSeq" id="XP_044552773.1">
    <property type="nucleotide sequence ID" value="XM_044691592.1"/>
</dbReference>
<keyword evidence="3" id="KW-0325">Glycoprotein</keyword>
<evidence type="ECO:0000256" key="1">
    <source>
        <dbReference type="ARBA" id="ARBA00022729"/>
    </source>
</evidence>
<dbReference type="SUPFAM" id="SSF101898">
    <property type="entry name" value="NHL repeat"/>
    <property type="match status" value="1"/>
</dbReference>
<dbReference type="AlphaFoldDB" id="A0AA88KPN2"/>
<evidence type="ECO:0000256" key="3">
    <source>
        <dbReference type="ARBA" id="ARBA00023180"/>
    </source>
</evidence>
<dbReference type="GO" id="GO:0005576">
    <property type="term" value="C:extracellular region"/>
    <property type="evidence" value="ECO:0007669"/>
    <property type="project" value="TreeGrafter"/>
</dbReference>
<reference evidence="5 6" key="1">
    <citation type="journal article" date="2018" name="BMC Genomics">
        <title>The genome of Naegleria lovaniensis, the basis for a comparative approach to unravel pathogenicity factors of the human pathogenic amoeba N. fowleri.</title>
        <authorList>
            <person name="Liechti N."/>
            <person name="Schurch N."/>
            <person name="Bruggmann R."/>
            <person name="Wittwer M."/>
        </authorList>
    </citation>
    <scope>NUCLEOTIDE SEQUENCE [LARGE SCALE GENOMIC DNA]</scope>
    <source>
        <strain evidence="5 6">ATCC 30569</strain>
    </source>
</reference>
<dbReference type="Proteomes" id="UP000816034">
    <property type="component" value="Unassembled WGS sequence"/>
</dbReference>
<gene>
    <name evidence="5" type="ORF">C9374_000220</name>
</gene>
<feature type="repeat" description="NHL" evidence="4">
    <location>
        <begin position="172"/>
        <end position="202"/>
    </location>
</feature>
<evidence type="ECO:0000256" key="2">
    <source>
        <dbReference type="ARBA" id="ARBA00022737"/>
    </source>
</evidence>
<accession>A0AA88KPN2</accession>
<evidence type="ECO:0000313" key="6">
    <source>
        <dbReference type="Proteomes" id="UP000816034"/>
    </source>
</evidence>
<keyword evidence="1" id="KW-0732">Signal</keyword>
<dbReference type="EMBL" id="PYSW02000009">
    <property type="protein sequence ID" value="KAG2388781.1"/>
    <property type="molecule type" value="Genomic_DNA"/>
</dbReference>
<dbReference type="InterPro" id="IPR011042">
    <property type="entry name" value="6-blade_b-propeller_TolB-like"/>
</dbReference>
<comment type="caution">
    <text evidence="5">The sequence shown here is derived from an EMBL/GenBank/DDBJ whole genome shotgun (WGS) entry which is preliminary data.</text>
</comment>
<keyword evidence="2" id="KW-0677">Repeat</keyword>
<evidence type="ECO:0000313" key="5">
    <source>
        <dbReference type="EMBL" id="KAG2388781.1"/>
    </source>
</evidence>
<dbReference type="GeneID" id="68092682"/>